<feature type="non-terminal residue" evidence="1">
    <location>
        <position position="1"/>
    </location>
</feature>
<organism evidence="1 2">
    <name type="scientific">Brachionus plicatilis</name>
    <name type="common">Marine rotifer</name>
    <name type="synonym">Brachionus muelleri</name>
    <dbReference type="NCBI Taxonomy" id="10195"/>
    <lineage>
        <taxon>Eukaryota</taxon>
        <taxon>Metazoa</taxon>
        <taxon>Spiralia</taxon>
        <taxon>Gnathifera</taxon>
        <taxon>Rotifera</taxon>
        <taxon>Eurotatoria</taxon>
        <taxon>Monogononta</taxon>
        <taxon>Pseudotrocha</taxon>
        <taxon>Ploima</taxon>
        <taxon>Brachionidae</taxon>
        <taxon>Brachionus</taxon>
    </lineage>
</organism>
<sequence length="395" mass="45082">EYDDDNDIEIPKPRKILDPELLYSNDIDNEKDYETDLEDDEKKNKQPNTPKDIYINMCENLKVIPCRYFMAHIENKKLVMRYHQFSNEEVRAISKPLWHNFNVEKLYLDGNWIEFSGAKYLSRMVRQNDFITELSLADNRLGETTQGTQEVCRMVSENCILKKLNMSGNCFSDRDIEILTIALEKNRLLKELDLSHNNFGEESGKFLGQFISSNDTLEVLDLSWNNFRGKAAKEIALGIKENVRLKRCNVSFNGFDTDGGKVLADVIKSNNTLEHLSISNTRLTAECAAAIANAYEQNDSLRSLNMSNNPITTSGALAIIYSIKLNSFSILELLELSEIPVTKDFESVLKEIQEIRPDFKCLRGPVISTSNTKSILYEGGTKVDFEKILSSLKNK</sequence>
<name>A0A3M7P7J4_BRAPC</name>
<accession>A0A3M7P7J4</accession>
<comment type="caution">
    <text evidence="1">The sequence shown here is derived from an EMBL/GenBank/DDBJ whole genome shotgun (WGS) entry which is preliminary data.</text>
</comment>
<dbReference type="InterPro" id="IPR032675">
    <property type="entry name" value="LRR_dom_sf"/>
</dbReference>
<dbReference type="SMART" id="SM00368">
    <property type="entry name" value="LRR_RI"/>
    <property type="match status" value="8"/>
</dbReference>
<dbReference type="InterPro" id="IPR052394">
    <property type="entry name" value="LRR-containing"/>
</dbReference>
<dbReference type="PANTHER" id="PTHR24114">
    <property type="entry name" value="LEUCINE RICH REPEAT FAMILY PROTEIN"/>
    <property type="match status" value="1"/>
</dbReference>
<dbReference type="SUPFAM" id="SSF52047">
    <property type="entry name" value="RNI-like"/>
    <property type="match status" value="1"/>
</dbReference>
<evidence type="ECO:0000313" key="1">
    <source>
        <dbReference type="EMBL" id="RMZ94674.1"/>
    </source>
</evidence>
<dbReference type="AlphaFoldDB" id="A0A3M7P7J4"/>
<dbReference type="Proteomes" id="UP000276133">
    <property type="component" value="Unassembled WGS sequence"/>
</dbReference>
<keyword evidence="2" id="KW-1185">Reference proteome</keyword>
<evidence type="ECO:0000313" key="2">
    <source>
        <dbReference type="Proteomes" id="UP000276133"/>
    </source>
</evidence>
<dbReference type="InterPro" id="IPR001611">
    <property type="entry name" value="Leu-rich_rpt"/>
</dbReference>
<proteinExistence type="predicted"/>
<dbReference type="PANTHER" id="PTHR24114:SF50">
    <property type="entry name" value="RNI-LIKE PROTEIN"/>
    <property type="match status" value="1"/>
</dbReference>
<dbReference type="Pfam" id="PF13516">
    <property type="entry name" value="LRR_6"/>
    <property type="match status" value="5"/>
</dbReference>
<dbReference type="STRING" id="10195.A0A3M7P7J4"/>
<protein>
    <submittedName>
        <fullName evidence="1">Leucine-rich repeat-containing 74B-like</fullName>
    </submittedName>
</protein>
<dbReference type="Gene3D" id="3.80.10.10">
    <property type="entry name" value="Ribonuclease Inhibitor"/>
    <property type="match status" value="1"/>
</dbReference>
<reference evidence="1 2" key="1">
    <citation type="journal article" date="2018" name="Sci. Rep.">
        <title>Genomic signatures of local adaptation to the degree of environmental predictability in rotifers.</title>
        <authorList>
            <person name="Franch-Gras L."/>
            <person name="Hahn C."/>
            <person name="Garcia-Roger E.M."/>
            <person name="Carmona M.J."/>
            <person name="Serra M."/>
            <person name="Gomez A."/>
        </authorList>
    </citation>
    <scope>NUCLEOTIDE SEQUENCE [LARGE SCALE GENOMIC DNA]</scope>
    <source>
        <strain evidence="1">HYR1</strain>
    </source>
</reference>
<dbReference type="OrthoDB" id="76105at2759"/>
<gene>
    <name evidence="1" type="ORF">BpHYR1_040547</name>
</gene>
<dbReference type="EMBL" id="REGN01012875">
    <property type="protein sequence ID" value="RMZ94674.1"/>
    <property type="molecule type" value="Genomic_DNA"/>
</dbReference>